<feature type="transmembrane region" description="Helical" evidence="1">
    <location>
        <begin position="20"/>
        <end position="42"/>
    </location>
</feature>
<organism evidence="2 3">
    <name type="scientific">Cordyceps javanica</name>
    <dbReference type="NCBI Taxonomy" id="43265"/>
    <lineage>
        <taxon>Eukaryota</taxon>
        <taxon>Fungi</taxon>
        <taxon>Dikarya</taxon>
        <taxon>Ascomycota</taxon>
        <taxon>Pezizomycotina</taxon>
        <taxon>Sordariomycetes</taxon>
        <taxon>Hypocreomycetidae</taxon>
        <taxon>Hypocreales</taxon>
        <taxon>Cordycipitaceae</taxon>
        <taxon>Cordyceps</taxon>
    </lineage>
</organism>
<evidence type="ECO:0000256" key="1">
    <source>
        <dbReference type="SAM" id="Phobius"/>
    </source>
</evidence>
<reference evidence="2 3" key="1">
    <citation type="journal article" date="2019" name="Appl. Microbiol. Biotechnol.">
        <title>Genome sequence of Isaria javanica and comparative genome analysis insights into family S53 peptidase evolution in fungal entomopathogens.</title>
        <authorList>
            <person name="Lin R."/>
            <person name="Zhang X."/>
            <person name="Xin B."/>
            <person name="Zou M."/>
            <person name="Gao Y."/>
            <person name="Qin F."/>
            <person name="Hu Q."/>
            <person name="Xie B."/>
            <person name="Cheng X."/>
        </authorList>
    </citation>
    <scope>NUCLEOTIDE SEQUENCE [LARGE SCALE GENOMIC DNA]</scope>
    <source>
        <strain evidence="2 3">IJ1G</strain>
    </source>
</reference>
<sequence>MAWLGLHEKHDGARELPCPFGAVGAPLGNFGGAVALCSVALWRCRSCFEGLGLRLGGCWRAPTAPALLVFLSSLADFIWWCLQAAGSLAAFRATQSPSYSLLYSSSFQKTVRLTVGARSGPAHQAPFTGFRTVLELTRVPFHSGLSPN</sequence>
<dbReference type="AlphaFoldDB" id="A0A545USX2"/>
<evidence type="ECO:0000313" key="3">
    <source>
        <dbReference type="Proteomes" id="UP000315783"/>
    </source>
</evidence>
<keyword evidence="3" id="KW-1185">Reference proteome</keyword>
<comment type="caution">
    <text evidence="2">The sequence shown here is derived from an EMBL/GenBank/DDBJ whole genome shotgun (WGS) entry which is preliminary data.</text>
</comment>
<dbReference type="EMBL" id="SPUK01000014">
    <property type="protein sequence ID" value="TQV92556.1"/>
    <property type="molecule type" value="Genomic_DNA"/>
</dbReference>
<proteinExistence type="predicted"/>
<accession>A0A545USX2</accession>
<dbReference type="Proteomes" id="UP000315783">
    <property type="component" value="Unassembled WGS sequence"/>
</dbReference>
<keyword evidence="1" id="KW-0812">Transmembrane</keyword>
<gene>
    <name evidence="2" type="ORF">IF1G_08480</name>
</gene>
<protein>
    <submittedName>
        <fullName evidence="2">Uncharacterized protein</fullName>
    </submittedName>
</protein>
<keyword evidence="1" id="KW-1133">Transmembrane helix</keyword>
<name>A0A545USX2_9HYPO</name>
<evidence type="ECO:0000313" key="2">
    <source>
        <dbReference type="EMBL" id="TQV92556.1"/>
    </source>
</evidence>
<keyword evidence="1" id="KW-0472">Membrane</keyword>